<dbReference type="InterPro" id="IPR050327">
    <property type="entry name" value="Proton-linked_MCT"/>
</dbReference>
<dbReference type="InterPro" id="IPR011701">
    <property type="entry name" value="MFS"/>
</dbReference>
<feature type="transmembrane region" description="Helical" evidence="4">
    <location>
        <begin position="159"/>
        <end position="178"/>
    </location>
</feature>
<dbReference type="PANTHER" id="PTHR11360:SF130">
    <property type="entry name" value="MAJOR FACILITATOR SUPERFAMILY (MFS) PROFILE DOMAIN-CONTAINING PROTEIN-RELATED"/>
    <property type="match status" value="1"/>
</dbReference>
<keyword evidence="6" id="KW-1185">Reference proteome</keyword>
<dbReference type="GO" id="GO:0016020">
    <property type="term" value="C:membrane"/>
    <property type="evidence" value="ECO:0007669"/>
    <property type="project" value="UniProtKB-SubCell"/>
</dbReference>
<evidence type="ECO:0000256" key="3">
    <source>
        <dbReference type="SAM" id="MobiDB-lite"/>
    </source>
</evidence>
<evidence type="ECO:0000313" key="6">
    <source>
        <dbReference type="Proteomes" id="UP001244011"/>
    </source>
</evidence>
<reference evidence="5" key="1">
    <citation type="submission" date="2023-06" db="EMBL/GenBank/DDBJ databases">
        <title>Genome-scale phylogeny and comparative genomics of the fungal order Sordariales.</title>
        <authorList>
            <consortium name="Lawrence Berkeley National Laboratory"/>
            <person name="Hensen N."/>
            <person name="Bonometti L."/>
            <person name="Westerberg I."/>
            <person name="Brannstrom I.O."/>
            <person name="Guillou S."/>
            <person name="Cros-Aarteil S."/>
            <person name="Calhoun S."/>
            <person name="Haridas S."/>
            <person name="Kuo A."/>
            <person name="Mondo S."/>
            <person name="Pangilinan J."/>
            <person name="Riley R."/>
            <person name="Labutti K."/>
            <person name="Andreopoulos B."/>
            <person name="Lipzen A."/>
            <person name="Chen C."/>
            <person name="Yanf M."/>
            <person name="Daum C."/>
            <person name="Ng V."/>
            <person name="Clum A."/>
            <person name="Steindorff A."/>
            <person name="Ohm R."/>
            <person name="Martin F."/>
            <person name="Silar P."/>
            <person name="Natvig D."/>
            <person name="Lalanne C."/>
            <person name="Gautier V."/>
            <person name="Ament-Velasquez S.L."/>
            <person name="Kruys A."/>
            <person name="Hutchinson M.I."/>
            <person name="Powell A.J."/>
            <person name="Barry K."/>
            <person name="Miller A.N."/>
            <person name="Grigoriev I.V."/>
            <person name="Debuchy R."/>
            <person name="Gladieux P."/>
            <person name="Thoren M.H."/>
            <person name="Johannesson H."/>
        </authorList>
    </citation>
    <scope>NUCLEOTIDE SEQUENCE</scope>
    <source>
        <strain evidence="5">8032-3</strain>
    </source>
</reference>
<feature type="transmembrane region" description="Helical" evidence="4">
    <location>
        <begin position="326"/>
        <end position="348"/>
    </location>
</feature>
<dbReference type="PANTHER" id="PTHR11360">
    <property type="entry name" value="MONOCARBOXYLATE TRANSPORTER"/>
    <property type="match status" value="1"/>
</dbReference>
<comment type="similarity">
    <text evidence="2">Belongs to the major facilitator superfamily. Monocarboxylate porter (TC 2.A.1.13) family.</text>
</comment>
<feature type="transmembrane region" description="Helical" evidence="4">
    <location>
        <begin position="127"/>
        <end position="147"/>
    </location>
</feature>
<dbReference type="AlphaFoldDB" id="A0AAJ0BRP4"/>
<sequence length="425" mass="46297">MGPEVQQTAEEHDSTTSRDDEKQLPAPPDGGSRAWLHVFFCHMVFFNTWGVTNSYGVFQQYYTQTLDSAPSSIAWIGGIQMFLLFFGGVFSGRATDAGYFRHCFFAGVGLQVLGMMLASLASRYYQILLSQGVCVGLGNGLVFTPALSVTSSYFKRRRALAVGISAAGAATGGMVYPATVNSLLLRSEHLGYPWTMRIFGFIMLATYIPPMVGYRPYLPPRSTGPLVDRFAFREKPFVFFTAGMFFAFWGLYMSFFYLGIFARETLHIGDSLNLLIILNGVGVVGRILPGLIGERFTGITNMTILFAIICSLCMYCWSAIHSAPGLYVWVVVNGLFAGGMQALLPTLATRQAPEPDKVGTWTGMVLTTVSFACLTSAPIQGALIQADGGSYLGAQMFSASSIMLAAVCLTLSRWSRVGSVLWVKV</sequence>
<dbReference type="Pfam" id="PF07690">
    <property type="entry name" value="MFS_1"/>
    <property type="match status" value="1"/>
</dbReference>
<feature type="compositionally biased region" description="Basic and acidic residues" evidence="3">
    <location>
        <begin position="9"/>
        <end position="23"/>
    </location>
</feature>
<comment type="subcellular location">
    <subcellularLocation>
        <location evidence="1">Membrane</location>
        <topology evidence="1">Multi-pass membrane protein</topology>
    </subcellularLocation>
</comment>
<dbReference type="SUPFAM" id="SSF103473">
    <property type="entry name" value="MFS general substrate transporter"/>
    <property type="match status" value="1"/>
</dbReference>
<feature type="region of interest" description="Disordered" evidence="3">
    <location>
        <begin position="1"/>
        <end position="27"/>
    </location>
</feature>
<organism evidence="5 6">
    <name type="scientific">Phialemonium atrogriseum</name>
    <dbReference type="NCBI Taxonomy" id="1093897"/>
    <lineage>
        <taxon>Eukaryota</taxon>
        <taxon>Fungi</taxon>
        <taxon>Dikarya</taxon>
        <taxon>Ascomycota</taxon>
        <taxon>Pezizomycotina</taxon>
        <taxon>Sordariomycetes</taxon>
        <taxon>Sordariomycetidae</taxon>
        <taxon>Cephalothecales</taxon>
        <taxon>Cephalothecaceae</taxon>
        <taxon>Phialemonium</taxon>
    </lineage>
</organism>
<evidence type="ECO:0000313" key="5">
    <source>
        <dbReference type="EMBL" id="KAK1763253.1"/>
    </source>
</evidence>
<gene>
    <name evidence="5" type="ORF">QBC33DRAFT_598841</name>
</gene>
<keyword evidence="4" id="KW-1133">Transmembrane helix</keyword>
<comment type="caution">
    <text evidence="5">The sequence shown here is derived from an EMBL/GenBank/DDBJ whole genome shotgun (WGS) entry which is preliminary data.</text>
</comment>
<evidence type="ECO:0000256" key="2">
    <source>
        <dbReference type="ARBA" id="ARBA00006727"/>
    </source>
</evidence>
<accession>A0AAJ0BRP4</accession>
<keyword evidence="4" id="KW-0472">Membrane</keyword>
<dbReference type="GO" id="GO:0022857">
    <property type="term" value="F:transmembrane transporter activity"/>
    <property type="evidence" value="ECO:0007669"/>
    <property type="project" value="InterPro"/>
</dbReference>
<dbReference type="Gene3D" id="1.20.1250.20">
    <property type="entry name" value="MFS general substrate transporter like domains"/>
    <property type="match status" value="1"/>
</dbReference>
<feature type="transmembrane region" description="Helical" evidence="4">
    <location>
        <begin position="237"/>
        <end position="260"/>
    </location>
</feature>
<feature type="transmembrane region" description="Helical" evidence="4">
    <location>
        <begin position="103"/>
        <end position="121"/>
    </location>
</feature>
<proteinExistence type="inferred from homology"/>
<evidence type="ECO:0000256" key="4">
    <source>
        <dbReference type="SAM" id="Phobius"/>
    </source>
</evidence>
<name>A0AAJ0BRP4_9PEZI</name>
<feature type="transmembrane region" description="Helical" evidence="4">
    <location>
        <begin position="360"/>
        <end position="379"/>
    </location>
</feature>
<keyword evidence="4" id="KW-0812">Transmembrane</keyword>
<dbReference type="GeneID" id="85315192"/>
<feature type="transmembrane region" description="Helical" evidence="4">
    <location>
        <begin position="72"/>
        <end position="91"/>
    </location>
</feature>
<dbReference type="RefSeq" id="XP_060279466.1">
    <property type="nucleotide sequence ID" value="XM_060432005.1"/>
</dbReference>
<feature type="transmembrane region" description="Helical" evidence="4">
    <location>
        <begin position="299"/>
        <end position="320"/>
    </location>
</feature>
<evidence type="ECO:0000256" key="1">
    <source>
        <dbReference type="ARBA" id="ARBA00004141"/>
    </source>
</evidence>
<protein>
    <submittedName>
        <fullName evidence="5">Major facilitator superfamily domain-containing protein</fullName>
    </submittedName>
</protein>
<feature type="transmembrane region" description="Helical" evidence="4">
    <location>
        <begin position="391"/>
        <end position="411"/>
    </location>
</feature>
<feature type="transmembrane region" description="Helical" evidence="4">
    <location>
        <begin position="34"/>
        <end position="52"/>
    </location>
</feature>
<dbReference type="InterPro" id="IPR036259">
    <property type="entry name" value="MFS_trans_sf"/>
</dbReference>
<dbReference type="EMBL" id="MU839029">
    <property type="protein sequence ID" value="KAK1763253.1"/>
    <property type="molecule type" value="Genomic_DNA"/>
</dbReference>
<dbReference type="Proteomes" id="UP001244011">
    <property type="component" value="Unassembled WGS sequence"/>
</dbReference>
<feature type="transmembrane region" description="Helical" evidence="4">
    <location>
        <begin position="272"/>
        <end position="292"/>
    </location>
</feature>
<feature type="transmembrane region" description="Helical" evidence="4">
    <location>
        <begin position="198"/>
        <end position="217"/>
    </location>
</feature>